<proteinExistence type="predicted"/>
<dbReference type="EMBL" id="BOLY01000004">
    <property type="protein sequence ID" value="GIZ43707.1"/>
    <property type="molecule type" value="Genomic_DNA"/>
</dbReference>
<dbReference type="Proteomes" id="UP000825890">
    <property type="component" value="Unassembled WGS sequence"/>
</dbReference>
<dbReference type="PANTHER" id="PTHR34846">
    <property type="entry name" value="4-CARBOXYMUCONOLACTONE DECARBOXYLASE FAMILY PROTEIN (AFU_ORTHOLOGUE AFUA_6G11590)"/>
    <property type="match status" value="1"/>
</dbReference>
<reference evidence="1 2" key="1">
    <citation type="submission" date="2021-01" db="EMBL/GenBank/DDBJ databases">
        <title>Cercospora kikuchii MAFF 305040 whole genome shotgun sequence.</title>
        <authorList>
            <person name="Kashiwa T."/>
            <person name="Suzuki T."/>
        </authorList>
    </citation>
    <scope>NUCLEOTIDE SEQUENCE [LARGE SCALE GENOMIC DNA]</scope>
    <source>
        <strain evidence="1 2">MAFF 305040</strain>
    </source>
</reference>
<dbReference type="SUPFAM" id="SSF69118">
    <property type="entry name" value="AhpD-like"/>
    <property type="match status" value="1"/>
</dbReference>
<name>A0A9P3CIA3_9PEZI</name>
<keyword evidence="2" id="KW-1185">Reference proteome</keyword>
<dbReference type="InterPro" id="IPR029032">
    <property type="entry name" value="AhpD-like"/>
</dbReference>
<evidence type="ECO:0008006" key="3">
    <source>
        <dbReference type="Google" id="ProtNLM"/>
    </source>
</evidence>
<evidence type="ECO:0000313" key="2">
    <source>
        <dbReference type="Proteomes" id="UP000825890"/>
    </source>
</evidence>
<comment type="caution">
    <text evidence="1">The sequence shown here is derived from an EMBL/GenBank/DDBJ whole genome shotgun (WGS) entry which is preliminary data.</text>
</comment>
<dbReference type="Gene3D" id="1.20.1290.10">
    <property type="entry name" value="AhpD-like"/>
    <property type="match status" value="1"/>
</dbReference>
<organism evidence="1 2">
    <name type="scientific">Cercospora kikuchii</name>
    <dbReference type="NCBI Taxonomy" id="84275"/>
    <lineage>
        <taxon>Eukaryota</taxon>
        <taxon>Fungi</taxon>
        <taxon>Dikarya</taxon>
        <taxon>Ascomycota</taxon>
        <taxon>Pezizomycotina</taxon>
        <taxon>Dothideomycetes</taxon>
        <taxon>Dothideomycetidae</taxon>
        <taxon>Mycosphaerellales</taxon>
        <taxon>Mycosphaerellaceae</taxon>
        <taxon>Cercospora</taxon>
    </lineage>
</organism>
<accession>A0A9P3CIA3</accession>
<sequence length="214" mass="23453">MNRLGLLHPSTLTTKNSPETLSLYFAFSKHLSQITNHAPVTYSLQSSGALIGPYGILLHDPAIGHAILSLYQAILASPKASSTLTPRTKAIISLVISANERSQYMTYFHSTLSLHASTLTMNEVHSLRAGLCASTFNRVDRSVFGMTRELCVESGVLPDNIWNEAIGILGKDGATAIVHFVAFQRYLSTIERAFDAQVPAEGERVEVSIYQMER</sequence>
<protein>
    <recommendedName>
        <fullName evidence="3">Carboxymuconolactone decarboxylase-like domain-containing protein</fullName>
    </recommendedName>
</protein>
<evidence type="ECO:0000313" key="1">
    <source>
        <dbReference type="EMBL" id="GIZ43707.1"/>
    </source>
</evidence>
<dbReference type="OrthoDB" id="2567457at2759"/>
<gene>
    <name evidence="1" type="ORF">CKM354_000692400</name>
</gene>
<dbReference type="RefSeq" id="XP_044658194.1">
    <property type="nucleotide sequence ID" value="XM_044802259.1"/>
</dbReference>
<dbReference type="GeneID" id="68292499"/>
<dbReference type="PANTHER" id="PTHR34846:SF11">
    <property type="entry name" value="4-CARBOXYMUCONOLACTONE DECARBOXYLASE FAMILY PROTEIN (AFU_ORTHOLOGUE AFUA_6G11590)"/>
    <property type="match status" value="1"/>
</dbReference>
<dbReference type="AlphaFoldDB" id="A0A9P3CIA3"/>